<dbReference type="PROSITE" id="PS01174">
    <property type="entry name" value="LIPASE_GDXG_SER"/>
    <property type="match status" value="1"/>
</dbReference>
<evidence type="ECO:0000313" key="6">
    <source>
        <dbReference type="Proteomes" id="UP001596302"/>
    </source>
</evidence>
<evidence type="ECO:0000259" key="4">
    <source>
        <dbReference type="Pfam" id="PF07859"/>
    </source>
</evidence>
<dbReference type="RefSeq" id="WP_379585117.1">
    <property type="nucleotide sequence ID" value="NZ_JBHSQW010000026.1"/>
</dbReference>
<dbReference type="InterPro" id="IPR013094">
    <property type="entry name" value="AB_hydrolase_3"/>
</dbReference>
<feature type="domain" description="Alpha/beta hydrolase fold-3" evidence="4">
    <location>
        <begin position="78"/>
        <end position="284"/>
    </location>
</feature>
<dbReference type="GO" id="GO:0016787">
    <property type="term" value="F:hydrolase activity"/>
    <property type="evidence" value="ECO:0007669"/>
    <property type="project" value="UniProtKB-KW"/>
</dbReference>
<sequence>MALDPQAQALIDELAAQGMKDFSEMTVEEAREAGLAFIALQGDPEEVGNVQERTIPGPAGQIPVRIYTPAGEGPHPVVVYFHGGGWVIGDLDVVDRPCRTLTNAANAAVVAVGYRKAPEHRYPAAVQDCYAATAWVADNAAELGLDASRIAVAGDSAGGNLAAITAQLATQRGGPSLVYQLLIYPAVDAAGDYPSYAENGEGYLLTTSAMDWFYHHYLGEDRSLAEEPMVSPIRGDLAGLPPATVITAGYDPLRDEGDAYARKLAEAGVKTEHVTNPTMIHGFFWMLGVIGHTRGVYDQVGRQLKAAFGT</sequence>
<name>A0ABW1J424_9PSEU</name>
<dbReference type="PANTHER" id="PTHR48081">
    <property type="entry name" value="AB HYDROLASE SUPERFAMILY PROTEIN C4A8.06C"/>
    <property type="match status" value="1"/>
</dbReference>
<comment type="caution">
    <text evidence="5">The sequence shown here is derived from an EMBL/GenBank/DDBJ whole genome shotgun (WGS) entry which is preliminary data.</text>
</comment>
<dbReference type="PANTHER" id="PTHR48081:SF8">
    <property type="entry name" value="ALPHA_BETA HYDROLASE FOLD-3 DOMAIN-CONTAINING PROTEIN-RELATED"/>
    <property type="match status" value="1"/>
</dbReference>
<evidence type="ECO:0000313" key="5">
    <source>
        <dbReference type="EMBL" id="MFC5995090.1"/>
    </source>
</evidence>
<evidence type="ECO:0000256" key="1">
    <source>
        <dbReference type="ARBA" id="ARBA00010515"/>
    </source>
</evidence>
<comment type="similarity">
    <text evidence="1">Belongs to the 'GDXG' lipolytic enzyme family.</text>
</comment>
<dbReference type="Proteomes" id="UP001596302">
    <property type="component" value="Unassembled WGS sequence"/>
</dbReference>
<dbReference type="InterPro" id="IPR029058">
    <property type="entry name" value="AB_hydrolase_fold"/>
</dbReference>
<dbReference type="Gene3D" id="3.40.50.1820">
    <property type="entry name" value="alpha/beta hydrolase"/>
    <property type="match status" value="1"/>
</dbReference>
<protein>
    <submittedName>
        <fullName evidence="5">Alpha/beta hydrolase</fullName>
    </submittedName>
</protein>
<gene>
    <name evidence="5" type="ORF">ACFQE5_12790</name>
</gene>
<dbReference type="Pfam" id="PF07859">
    <property type="entry name" value="Abhydrolase_3"/>
    <property type="match status" value="1"/>
</dbReference>
<accession>A0ABW1J424</accession>
<proteinExistence type="inferred from homology"/>
<evidence type="ECO:0000256" key="2">
    <source>
        <dbReference type="ARBA" id="ARBA00022801"/>
    </source>
</evidence>
<dbReference type="InterPro" id="IPR050300">
    <property type="entry name" value="GDXG_lipolytic_enzyme"/>
</dbReference>
<dbReference type="InterPro" id="IPR033140">
    <property type="entry name" value="Lipase_GDXG_put_SER_AS"/>
</dbReference>
<reference evidence="6" key="1">
    <citation type="journal article" date="2019" name="Int. J. Syst. Evol. Microbiol.">
        <title>The Global Catalogue of Microorganisms (GCM) 10K type strain sequencing project: providing services to taxonomists for standard genome sequencing and annotation.</title>
        <authorList>
            <consortium name="The Broad Institute Genomics Platform"/>
            <consortium name="The Broad Institute Genome Sequencing Center for Infectious Disease"/>
            <person name="Wu L."/>
            <person name="Ma J."/>
        </authorList>
    </citation>
    <scope>NUCLEOTIDE SEQUENCE [LARGE SCALE GENOMIC DNA]</scope>
    <source>
        <strain evidence="6">CCM 8391</strain>
    </source>
</reference>
<evidence type="ECO:0000256" key="3">
    <source>
        <dbReference type="PROSITE-ProRule" id="PRU10038"/>
    </source>
</evidence>
<keyword evidence="2 5" id="KW-0378">Hydrolase</keyword>
<dbReference type="SUPFAM" id="SSF53474">
    <property type="entry name" value="alpha/beta-Hydrolases"/>
    <property type="match status" value="1"/>
</dbReference>
<dbReference type="EMBL" id="JBHSQW010000026">
    <property type="protein sequence ID" value="MFC5995090.1"/>
    <property type="molecule type" value="Genomic_DNA"/>
</dbReference>
<organism evidence="5 6">
    <name type="scientific">Pseudonocardia hispaniensis</name>
    <dbReference type="NCBI Taxonomy" id="904933"/>
    <lineage>
        <taxon>Bacteria</taxon>
        <taxon>Bacillati</taxon>
        <taxon>Actinomycetota</taxon>
        <taxon>Actinomycetes</taxon>
        <taxon>Pseudonocardiales</taxon>
        <taxon>Pseudonocardiaceae</taxon>
        <taxon>Pseudonocardia</taxon>
    </lineage>
</organism>
<keyword evidence="6" id="KW-1185">Reference proteome</keyword>
<feature type="active site" evidence="3">
    <location>
        <position position="156"/>
    </location>
</feature>